<organism evidence="1 2">
    <name type="scientific">Roseobacter sinensis</name>
    <dbReference type="NCBI Taxonomy" id="2931391"/>
    <lineage>
        <taxon>Bacteria</taxon>
        <taxon>Pseudomonadati</taxon>
        <taxon>Pseudomonadota</taxon>
        <taxon>Alphaproteobacteria</taxon>
        <taxon>Rhodobacterales</taxon>
        <taxon>Roseobacteraceae</taxon>
        <taxon>Roseobacter</taxon>
    </lineage>
</organism>
<comment type="caution">
    <text evidence="1">The sequence shown here is derived from an EMBL/GenBank/DDBJ whole genome shotgun (WGS) entry which is preliminary data.</text>
</comment>
<gene>
    <name evidence="1" type="ORF">MUB52_00835</name>
</gene>
<evidence type="ECO:0000313" key="1">
    <source>
        <dbReference type="EMBL" id="MCV3269960.1"/>
    </source>
</evidence>
<accession>A0ABT3B8R8</accession>
<protein>
    <submittedName>
        <fullName evidence="1">Phosphoglycerate mutase family protein</fullName>
    </submittedName>
</protein>
<dbReference type="RefSeq" id="WP_263842287.1">
    <property type="nucleotide sequence ID" value="NZ_JALIEB010000001.1"/>
</dbReference>
<name>A0ABT3B8R8_9RHOB</name>
<dbReference type="CDD" id="cd07040">
    <property type="entry name" value="HP"/>
    <property type="match status" value="1"/>
</dbReference>
<dbReference type="EMBL" id="JALIEB010000001">
    <property type="protein sequence ID" value="MCV3269960.1"/>
    <property type="molecule type" value="Genomic_DNA"/>
</dbReference>
<dbReference type="Proteomes" id="UP001208690">
    <property type="component" value="Unassembled WGS sequence"/>
</dbReference>
<sequence>MSRVVRYLTHPQVRIDPQIDIPRWPLNEVGRARVAALAASGALGGTTRIISSDETKAMETAEPLAKALGCDMQIDAAMHENDRSATGFLPPDEFEQVADAFFAAPEVSVRGWETAAQAQTRIVRAFETALSSHGAGDLLLVGHGGVGTLLYCHLADLPISREHDQGPGGGGCYFAFDAERRIPERGWLPMERLYGAG</sequence>
<reference evidence="1 2" key="1">
    <citation type="submission" date="2022-04" db="EMBL/GenBank/DDBJ databases">
        <title>Roseobacter sp. WL0113 is a bacterium isolated from neritic sediment.</title>
        <authorList>
            <person name="Wang L."/>
            <person name="He W."/>
            <person name="Zhang D.-F."/>
        </authorList>
    </citation>
    <scope>NUCLEOTIDE SEQUENCE [LARGE SCALE GENOMIC DNA]</scope>
    <source>
        <strain evidence="1 2">WL0113</strain>
    </source>
</reference>
<dbReference type="InterPro" id="IPR013078">
    <property type="entry name" value="His_Pase_superF_clade-1"/>
</dbReference>
<dbReference type="InterPro" id="IPR029033">
    <property type="entry name" value="His_PPase_superfam"/>
</dbReference>
<proteinExistence type="predicted"/>
<keyword evidence="2" id="KW-1185">Reference proteome</keyword>
<dbReference type="Gene3D" id="3.40.50.1240">
    <property type="entry name" value="Phosphoglycerate mutase-like"/>
    <property type="match status" value="1"/>
</dbReference>
<evidence type="ECO:0000313" key="2">
    <source>
        <dbReference type="Proteomes" id="UP001208690"/>
    </source>
</evidence>
<dbReference type="Pfam" id="PF00300">
    <property type="entry name" value="His_Phos_1"/>
    <property type="match status" value="1"/>
</dbReference>
<dbReference type="SUPFAM" id="SSF53254">
    <property type="entry name" value="Phosphoglycerate mutase-like"/>
    <property type="match status" value="1"/>
</dbReference>